<dbReference type="Proteomes" id="UP000184139">
    <property type="component" value="Unassembled WGS sequence"/>
</dbReference>
<organism evidence="1 2">
    <name type="scientific">Desulfofustis glycolicus DSM 9705</name>
    <dbReference type="NCBI Taxonomy" id="1121409"/>
    <lineage>
        <taxon>Bacteria</taxon>
        <taxon>Pseudomonadati</taxon>
        <taxon>Thermodesulfobacteriota</taxon>
        <taxon>Desulfobulbia</taxon>
        <taxon>Desulfobulbales</taxon>
        <taxon>Desulfocapsaceae</taxon>
        <taxon>Desulfofustis</taxon>
    </lineage>
</organism>
<dbReference type="InterPro" id="IPR003787">
    <property type="entry name" value="Sulphur_relay_DsrE/F-like"/>
</dbReference>
<evidence type="ECO:0000313" key="2">
    <source>
        <dbReference type="Proteomes" id="UP000184139"/>
    </source>
</evidence>
<reference evidence="1 2" key="1">
    <citation type="submission" date="2016-11" db="EMBL/GenBank/DDBJ databases">
        <authorList>
            <person name="Jaros S."/>
            <person name="Januszkiewicz K."/>
            <person name="Wedrychowicz H."/>
        </authorList>
    </citation>
    <scope>NUCLEOTIDE SEQUENCE [LARGE SCALE GENOMIC DNA]</scope>
    <source>
        <strain evidence="1 2">DSM 9705</strain>
    </source>
</reference>
<proteinExistence type="predicted"/>
<dbReference type="STRING" id="1121409.SAMN02745124_01316"/>
<dbReference type="RefSeq" id="WP_073374477.1">
    <property type="nucleotide sequence ID" value="NZ_FQXS01000006.1"/>
</dbReference>
<protein>
    <submittedName>
        <fullName evidence="1">Uncharacterized protein</fullName>
    </submittedName>
</protein>
<dbReference type="Gene3D" id="3.40.1260.10">
    <property type="entry name" value="DsrEFH-like"/>
    <property type="match status" value="1"/>
</dbReference>
<dbReference type="AlphaFoldDB" id="A0A1M5UUB4"/>
<sequence>MSGKKHLYVLWTSDNRITADKMVFMYTVNALAYGWWEQVTLIIWGAAAKLVGEDEQVQAMVGEAIAAGVRVSACKACADQLGVVELLESLGVEVIYWGKPLTDILQKDEKLLVI</sequence>
<name>A0A1M5UUB4_9BACT</name>
<keyword evidence="2" id="KW-1185">Reference proteome</keyword>
<evidence type="ECO:0000313" key="1">
    <source>
        <dbReference type="EMBL" id="SHH66524.1"/>
    </source>
</evidence>
<dbReference type="Pfam" id="PF02635">
    <property type="entry name" value="DsrE"/>
    <property type="match status" value="1"/>
</dbReference>
<accession>A0A1M5UUB4</accession>
<gene>
    <name evidence="1" type="ORF">SAMN02745124_01316</name>
</gene>
<dbReference type="OrthoDB" id="9805634at2"/>
<dbReference type="EMBL" id="FQXS01000006">
    <property type="protein sequence ID" value="SHH66524.1"/>
    <property type="molecule type" value="Genomic_DNA"/>
</dbReference>
<dbReference type="InterPro" id="IPR027396">
    <property type="entry name" value="DsrEFH-like"/>
</dbReference>
<dbReference type="SUPFAM" id="SSF75169">
    <property type="entry name" value="DsrEFH-like"/>
    <property type="match status" value="1"/>
</dbReference>